<dbReference type="RefSeq" id="YP_010111755.1">
    <property type="nucleotide sequence ID" value="NC_055884.1"/>
</dbReference>
<protein>
    <submittedName>
        <fullName evidence="1">Uncharacterized protein</fullName>
    </submittedName>
</protein>
<evidence type="ECO:0000313" key="1">
    <source>
        <dbReference type="EMBL" id="QOR59597.1"/>
    </source>
</evidence>
<dbReference type="EMBL" id="MT774391">
    <property type="protein sequence ID" value="QOR59597.1"/>
    <property type="molecule type" value="Genomic_DNA"/>
</dbReference>
<dbReference type="GeneID" id="65130204"/>
<accession>A0A7M1RYW2</accession>
<reference evidence="1 2" key="1">
    <citation type="submission" date="2020-07" db="EMBL/GenBank/DDBJ databases">
        <title>Taxonomic proposal: Crassvirales, a new order of highly abundant and diverse bacterial viruses.</title>
        <authorList>
            <person name="Shkoporov A.N."/>
            <person name="Stockdale S.R."/>
            <person name="Guerin E."/>
            <person name="Ross R.P."/>
            <person name="Hill C."/>
        </authorList>
    </citation>
    <scope>NUCLEOTIDE SEQUENCE [LARGE SCALE GENOMIC DNA]</scope>
</reference>
<keyword evidence="2" id="KW-1185">Reference proteome</keyword>
<dbReference type="KEGG" id="vg:65130204"/>
<evidence type="ECO:0000313" key="2">
    <source>
        <dbReference type="Proteomes" id="UP000594161"/>
    </source>
</evidence>
<organism evidence="1 2">
    <name type="scientific">uncultured phage cr126_1</name>
    <dbReference type="NCBI Taxonomy" id="2772075"/>
    <lineage>
        <taxon>Viruses</taxon>
        <taxon>Duplodnaviria</taxon>
        <taxon>Heunggongvirae</taxon>
        <taxon>Uroviricota</taxon>
        <taxon>Caudoviricetes</taxon>
        <taxon>Crassvirales</taxon>
        <taxon>Steigviridae</taxon>
        <taxon>Asinivirinae</taxon>
        <taxon>Kolpuevirus</taxon>
        <taxon>Kolpuevirus hominis</taxon>
    </lineage>
</organism>
<dbReference type="Proteomes" id="UP000594161">
    <property type="component" value="Segment"/>
</dbReference>
<sequence>MNIFASLQVYAGKWSVKSTRAFDAEEINAVKSAVVVPSQYGNSVMFTMVAGGQTYIPLSNDATVAVGESIDLAKAQLVTLSKDGESDIVRVSI</sequence>
<name>A0A7M1RYW2_9CAUD</name>
<proteinExistence type="predicted"/>